<keyword evidence="1" id="KW-0812">Transmembrane</keyword>
<dbReference type="AlphaFoldDB" id="A0AAV2GNE5"/>
<gene>
    <name evidence="2" type="ORF">LTRI10_LOCUS50357</name>
</gene>
<reference evidence="2 3" key="1">
    <citation type="submission" date="2024-04" db="EMBL/GenBank/DDBJ databases">
        <authorList>
            <person name="Fracassetti M."/>
        </authorList>
    </citation>
    <scope>NUCLEOTIDE SEQUENCE [LARGE SCALE GENOMIC DNA]</scope>
</reference>
<dbReference type="EMBL" id="OZ034822">
    <property type="protein sequence ID" value="CAL1410975.1"/>
    <property type="molecule type" value="Genomic_DNA"/>
</dbReference>
<sequence>MPNPYGPIFLPLHLLLASVVPIPALCFVRGSVEKKWTEMVLHQASEASLLAISNARSFSVSGSLPSRFLTQRQRRSVADLWWGCGSGRRSKTHKLENPPTSAPLLKTESRIWLGCRQIRQSWGCPKLVRMPTNWTDARTPDPHQRLCLSTLSSIAAGS</sequence>
<organism evidence="2 3">
    <name type="scientific">Linum trigynum</name>
    <dbReference type="NCBI Taxonomy" id="586398"/>
    <lineage>
        <taxon>Eukaryota</taxon>
        <taxon>Viridiplantae</taxon>
        <taxon>Streptophyta</taxon>
        <taxon>Embryophyta</taxon>
        <taxon>Tracheophyta</taxon>
        <taxon>Spermatophyta</taxon>
        <taxon>Magnoliopsida</taxon>
        <taxon>eudicotyledons</taxon>
        <taxon>Gunneridae</taxon>
        <taxon>Pentapetalae</taxon>
        <taxon>rosids</taxon>
        <taxon>fabids</taxon>
        <taxon>Malpighiales</taxon>
        <taxon>Linaceae</taxon>
        <taxon>Linum</taxon>
    </lineage>
</organism>
<evidence type="ECO:0000313" key="2">
    <source>
        <dbReference type="EMBL" id="CAL1410975.1"/>
    </source>
</evidence>
<evidence type="ECO:0000256" key="1">
    <source>
        <dbReference type="SAM" id="Phobius"/>
    </source>
</evidence>
<feature type="transmembrane region" description="Helical" evidence="1">
    <location>
        <begin position="12"/>
        <end position="32"/>
    </location>
</feature>
<protein>
    <recommendedName>
        <fullName evidence="4">Secreted protein</fullName>
    </recommendedName>
</protein>
<evidence type="ECO:0000313" key="3">
    <source>
        <dbReference type="Proteomes" id="UP001497516"/>
    </source>
</evidence>
<name>A0AAV2GNE5_9ROSI</name>
<evidence type="ECO:0008006" key="4">
    <source>
        <dbReference type="Google" id="ProtNLM"/>
    </source>
</evidence>
<keyword evidence="1" id="KW-0472">Membrane</keyword>
<proteinExistence type="predicted"/>
<dbReference type="Proteomes" id="UP001497516">
    <property type="component" value="Chromosome 9"/>
</dbReference>
<accession>A0AAV2GNE5</accession>
<keyword evidence="3" id="KW-1185">Reference proteome</keyword>
<keyword evidence="1" id="KW-1133">Transmembrane helix</keyword>